<dbReference type="GO" id="GO:0003677">
    <property type="term" value="F:DNA binding"/>
    <property type="evidence" value="ECO:0007669"/>
    <property type="project" value="InterPro"/>
</dbReference>
<dbReference type="PANTHER" id="PTHR45526">
    <property type="entry name" value="TRANSCRIPTIONAL REGULATORY PROTEIN DPIA"/>
    <property type="match status" value="1"/>
</dbReference>
<dbReference type="PROSITE" id="PS50110">
    <property type="entry name" value="RESPONSE_REGULATORY"/>
    <property type="match status" value="1"/>
</dbReference>
<reference evidence="5" key="1">
    <citation type="submission" date="2018-02" db="EMBL/GenBank/DDBJ databases">
        <title>Genome sequencing of Solimonas sp. HR-BB.</title>
        <authorList>
            <person name="Lee Y."/>
            <person name="Jeon C.O."/>
        </authorList>
    </citation>
    <scope>NUCLEOTIDE SEQUENCE [LARGE SCALE GENOMIC DNA]</scope>
    <source>
        <strain evidence="5">HR-U</strain>
    </source>
</reference>
<dbReference type="GO" id="GO:0000156">
    <property type="term" value="F:phosphorelay response regulator activity"/>
    <property type="evidence" value="ECO:0007669"/>
    <property type="project" value="TreeGrafter"/>
</dbReference>
<accession>A0A2S7IEX8</accession>
<dbReference type="Pfam" id="PF00072">
    <property type="entry name" value="Response_reg"/>
    <property type="match status" value="1"/>
</dbReference>
<evidence type="ECO:0000313" key="5">
    <source>
        <dbReference type="Proteomes" id="UP000239590"/>
    </source>
</evidence>
<feature type="modified residue" description="4-aspartylphosphate" evidence="1">
    <location>
        <position position="56"/>
    </location>
</feature>
<evidence type="ECO:0000259" key="3">
    <source>
        <dbReference type="PROSITE" id="PS50930"/>
    </source>
</evidence>
<gene>
    <name evidence="4" type="ORF">C5O19_25150</name>
</gene>
<evidence type="ECO:0000256" key="1">
    <source>
        <dbReference type="PROSITE-ProRule" id="PRU00169"/>
    </source>
</evidence>
<dbReference type="OrthoDB" id="1646880at2"/>
<dbReference type="SMART" id="SM00448">
    <property type="entry name" value="REC"/>
    <property type="match status" value="1"/>
</dbReference>
<dbReference type="InterPro" id="IPR007492">
    <property type="entry name" value="LytTR_DNA-bd_dom"/>
</dbReference>
<sequence>MKTISCCIIDDELAAHRVLSSYINQIPYLRLVATCTSAVDALPILLKERPDLLFLDIRMPGLNGLDLLKAFTFTYHPHVILTTAHTEYAVDSYEYDVSDYLLKPIALERFMRALGKVYLGETPGNHSFSHRIWIKKGYEQIQVMADEILYIEGMDDHVNVFLQDKSSRSNVDMPIKFITSYVSMQFMEDSLPQSLFIRISRSYIVHKTAIYSIDKKQIKLINGLEISIGPTYRDSLNVLFSNKPMGY</sequence>
<keyword evidence="1" id="KW-0597">Phosphoprotein</keyword>
<dbReference type="Gene3D" id="2.40.50.1020">
    <property type="entry name" value="LytTr DNA-binding domain"/>
    <property type="match status" value="1"/>
</dbReference>
<dbReference type="Proteomes" id="UP000239590">
    <property type="component" value="Unassembled WGS sequence"/>
</dbReference>
<name>A0A2S7IEX8_9BACT</name>
<dbReference type="RefSeq" id="WP_104716133.1">
    <property type="nucleotide sequence ID" value="NZ_PTRA01000010.1"/>
</dbReference>
<feature type="domain" description="HTH LytTR-type" evidence="3">
    <location>
        <begin position="132"/>
        <end position="242"/>
    </location>
</feature>
<organism evidence="4 5">
    <name type="scientific">Siphonobacter curvatus</name>
    <dbReference type="NCBI Taxonomy" id="2094562"/>
    <lineage>
        <taxon>Bacteria</taxon>
        <taxon>Pseudomonadati</taxon>
        <taxon>Bacteroidota</taxon>
        <taxon>Cytophagia</taxon>
        <taxon>Cytophagales</taxon>
        <taxon>Cytophagaceae</taxon>
        <taxon>Siphonobacter</taxon>
    </lineage>
</organism>
<dbReference type="InterPro" id="IPR011006">
    <property type="entry name" value="CheY-like_superfamily"/>
</dbReference>
<keyword evidence="5" id="KW-1185">Reference proteome</keyword>
<evidence type="ECO:0008006" key="6">
    <source>
        <dbReference type="Google" id="ProtNLM"/>
    </source>
</evidence>
<dbReference type="AlphaFoldDB" id="A0A2S7IEX8"/>
<dbReference type="SMART" id="SM00850">
    <property type="entry name" value="LytTR"/>
    <property type="match status" value="1"/>
</dbReference>
<protein>
    <recommendedName>
        <fullName evidence="6">DNA-binding response regulator</fullName>
    </recommendedName>
</protein>
<dbReference type="SUPFAM" id="SSF52172">
    <property type="entry name" value="CheY-like"/>
    <property type="match status" value="1"/>
</dbReference>
<dbReference type="PROSITE" id="PS50930">
    <property type="entry name" value="HTH_LYTTR"/>
    <property type="match status" value="1"/>
</dbReference>
<dbReference type="PANTHER" id="PTHR45526:SF1">
    <property type="entry name" value="TRANSCRIPTIONAL REGULATORY PROTEIN DCUR-RELATED"/>
    <property type="match status" value="1"/>
</dbReference>
<evidence type="ECO:0000313" key="4">
    <source>
        <dbReference type="EMBL" id="PQA53219.1"/>
    </source>
</evidence>
<dbReference type="Gene3D" id="3.40.50.2300">
    <property type="match status" value="1"/>
</dbReference>
<dbReference type="Pfam" id="PF04397">
    <property type="entry name" value="LytTR"/>
    <property type="match status" value="1"/>
</dbReference>
<dbReference type="InterPro" id="IPR051271">
    <property type="entry name" value="2C-system_Tx_regulators"/>
</dbReference>
<dbReference type="EMBL" id="PTRA01000010">
    <property type="protein sequence ID" value="PQA53219.1"/>
    <property type="molecule type" value="Genomic_DNA"/>
</dbReference>
<comment type="caution">
    <text evidence="4">The sequence shown here is derived from an EMBL/GenBank/DDBJ whole genome shotgun (WGS) entry which is preliminary data.</text>
</comment>
<proteinExistence type="predicted"/>
<evidence type="ECO:0000259" key="2">
    <source>
        <dbReference type="PROSITE" id="PS50110"/>
    </source>
</evidence>
<feature type="domain" description="Response regulatory" evidence="2">
    <location>
        <begin position="5"/>
        <end position="118"/>
    </location>
</feature>
<dbReference type="InterPro" id="IPR001789">
    <property type="entry name" value="Sig_transdc_resp-reg_receiver"/>
</dbReference>